<evidence type="ECO:0000256" key="4">
    <source>
        <dbReference type="ARBA" id="ARBA00004744"/>
    </source>
</evidence>
<comment type="similarity">
    <text evidence="5 12">Belongs to the protoporphyrinogen/coproporphyrinogen oxidase family. Coproporphyrinogen III oxidase subfamily.</text>
</comment>
<dbReference type="InterPro" id="IPR004572">
    <property type="entry name" value="Protoporphyrinogen_oxidase"/>
</dbReference>
<keyword evidence="9 12" id="KW-0274">FAD</keyword>
<dbReference type="SUPFAM" id="SSF54373">
    <property type="entry name" value="FAD-linked reductases, C-terminal domain"/>
    <property type="match status" value="1"/>
</dbReference>
<keyword evidence="10 12" id="KW-0560">Oxidoreductase</keyword>
<evidence type="ECO:0000256" key="10">
    <source>
        <dbReference type="ARBA" id="ARBA00023002"/>
    </source>
</evidence>
<keyword evidence="15" id="KW-1185">Reference proteome</keyword>
<dbReference type="PANTHER" id="PTHR42923">
    <property type="entry name" value="PROTOPORPHYRINOGEN OXIDASE"/>
    <property type="match status" value="1"/>
</dbReference>
<keyword evidence="11 12" id="KW-0350">Heme biosynthesis</keyword>
<dbReference type="InterPro" id="IPR050464">
    <property type="entry name" value="Zeta_carotene_desat/Oxidored"/>
</dbReference>
<comment type="caution">
    <text evidence="14">The sequence shown here is derived from an EMBL/GenBank/DDBJ whole genome shotgun (WGS) entry which is preliminary data.</text>
</comment>
<evidence type="ECO:0000256" key="1">
    <source>
        <dbReference type="ARBA" id="ARBA00001755"/>
    </source>
</evidence>
<dbReference type="InterPro" id="IPR036188">
    <property type="entry name" value="FAD/NAD-bd_sf"/>
</dbReference>
<dbReference type="Pfam" id="PF01593">
    <property type="entry name" value="Amino_oxidase"/>
    <property type="match status" value="1"/>
</dbReference>
<comment type="subcellular location">
    <subcellularLocation>
        <location evidence="12">Cytoplasm</location>
    </subcellularLocation>
</comment>
<organism evidence="14 15">
    <name type="scientific">Actinospica durhamensis</name>
    <dbReference type="NCBI Taxonomy" id="1508375"/>
    <lineage>
        <taxon>Bacteria</taxon>
        <taxon>Bacillati</taxon>
        <taxon>Actinomycetota</taxon>
        <taxon>Actinomycetes</taxon>
        <taxon>Catenulisporales</taxon>
        <taxon>Actinospicaceae</taxon>
        <taxon>Actinospica</taxon>
    </lineage>
</organism>
<evidence type="ECO:0000256" key="11">
    <source>
        <dbReference type="ARBA" id="ARBA00023133"/>
    </source>
</evidence>
<proteinExistence type="inferred from homology"/>
<keyword evidence="12" id="KW-0963">Cytoplasm</keyword>
<sequence length="476" mass="48305">MPMPESAPAEPTAAPRRLLVVGGGITGLAAARAGLDAGLSVTLLEASGRYGGKLELGHVAGTSVDLGAETILARRAEGVDLAKAVGLGEDLVSPATTAAGLWSRGALHPLPSGQLMGVPGDLRALGASGVLGSRGLARVQADRVMPKTPVTEDVSVGEYVGRRLGREVVERLVEPLLGGVYAGHADRLSLRATVPQLAPLAAAGTPLSTGVRDLLAAGAAASSAAGTAPKPVFAGIRGGVGRLPGAVAADVAERGAELRTGIGAKALRRVAEGWQVSLTDGTTLTADLLVLAVPAYVARTLLAEAAPVTAAELADIEYASMAIATFAFHRSAFADVPPGSGFLVPPVDGRAIKAATFSSVKWPWLAHSSGEMVVLRTSLGRLGESEILERDDEEIAKAALTDLADAVGLTGRPADRHVQRWTEALPQYAVGHLDRVGRLRAALPAGIAVAGAAYDGVGIPACIASAARAVEHLIEA</sequence>
<reference evidence="14" key="1">
    <citation type="submission" date="2021-04" db="EMBL/GenBank/DDBJ databases">
        <title>Genome based classification of Actinospica acidithermotolerans sp. nov., an actinobacterium isolated from an Indonesian hot spring.</title>
        <authorList>
            <person name="Kusuma A.B."/>
            <person name="Putra K.E."/>
            <person name="Nafisah S."/>
            <person name="Loh J."/>
            <person name="Nouioui I."/>
            <person name="Goodfellow M."/>
        </authorList>
    </citation>
    <scope>NUCLEOTIDE SEQUENCE</scope>
    <source>
        <strain evidence="14">CSCA 57</strain>
    </source>
</reference>
<name>A0A941IRR6_9ACTN</name>
<evidence type="ECO:0000313" key="15">
    <source>
        <dbReference type="Proteomes" id="UP000675781"/>
    </source>
</evidence>
<evidence type="ECO:0000256" key="7">
    <source>
        <dbReference type="ARBA" id="ARBA00019046"/>
    </source>
</evidence>
<comment type="catalytic activity">
    <reaction evidence="1">
        <text>coproporphyrinogen III + 3 O2 = coproporphyrin III + 3 H2O2</text>
        <dbReference type="Rhea" id="RHEA:43436"/>
        <dbReference type="ChEBI" id="CHEBI:15379"/>
        <dbReference type="ChEBI" id="CHEBI:16240"/>
        <dbReference type="ChEBI" id="CHEBI:57309"/>
        <dbReference type="ChEBI" id="CHEBI:131725"/>
        <dbReference type="EC" id="1.3.3.15"/>
    </reaction>
    <physiologicalReaction direction="left-to-right" evidence="1">
        <dbReference type="Rhea" id="RHEA:43437"/>
    </physiologicalReaction>
</comment>
<dbReference type="InterPro" id="IPR002937">
    <property type="entry name" value="Amino_oxidase"/>
</dbReference>
<evidence type="ECO:0000256" key="2">
    <source>
        <dbReference type="ARBA" id="ARBA00001974"/>
    </source>
</evidence>
<feature type="domain" description="Amine oxidase" evidence="13">
    <location>
        <begin position="25"/>
        <end position="473"/>
    </location>
</feature>
<evidence type="ECO:0000256" key="5">
    <source>
        <dbReference type="ARBA" id="ARBA00008310"/>
    </source>
</evidence>
<evidence type="ECO:0000256" key="8">
    <source>
        <dbReference type="ARBA" id="ARBA00022630"/>
    </source>
</evidence>
<dbReference type="GO" id="GO:0005737">
    <property type="term" value="C:cytoplasm"/>
    <property type="evidence" value="ECO:0007669"/>
    <property type="project" value="UniProtKB-SubCell"/>
</dbReference>
<dbReference type="EC" id="1.3.3.15" evidence="6 12"/>
<evidence type="ECO:0000313" key="14">
    <source>
        <dbReference type="EMBL" id="MBR7839100.1"/>
    </source>
</evidence>
<dbReference type="RefSeq" id="WP_212533540.1">
    <property type="nucleotide sequence ID" value="NZ_JAGSOG010000377.1"/>
</dbReference>
<evidence type="ECO:0000256" key="3">
    <source>
        <dbReference type="ARBA" id="ARBA00002185"/>
    </source>
</evidence>
<dbReference type="PANTHER" id="PTHR42923:SF3">
    <property type="entry name" value="PROTOPORPHYRINOGEN OXIDASE"/>
    <property type="match status" value="1"/>
</dbReference>
<comment type="cofactor">
    <cofactor evidence="2 12">
        <name>FAD</name>
        <dbReference type="ChEBI" id="CHEBI:57692"/>
    </cofactor>
</comment>
<comment type="function">
    <text evidence="3 12">Involved in coproporphyrin-dependent heme b biosynthesis. Catalyzes the oxidation of coproporphyrinogen III to coproporphyrin III.</text>
</comment>
<evidence type="ECO:0000256" key="12">
    <source>
        <dbReference type="RuleBase" id="RU364052"/>
    </source>
</evidence>
<evidence type="ECO:0000256" key="6">
    <source>
        <dbReference type="ARBA" id="ARBA00012402"/>
    </source>
</evidence>
<gene>
    <name evidence="14" type="primary">hemG</name>
    <name evidence="14" type="ORF">KDL01_37890</name>
</gene>
<dbReference type="Gene3D" id="1.10.3110.10">
    <property type="entry name" value="protoporphyrinogen ix oxidase, domain 3"/>
    <property type="match status" value="1"/>
</dbReference>
<dbReference type="GO" id="GO:0004729">
    <property type="term" value="F:oxygen-dependent protoporphyrinogen oxidase activity"/>
    <property type="evidence" value="ECO:0007669"/>
    <property type="project" value="UniProtKB-UniRule"/>
</dbReference>
<accession>A0A941IRR6</accession>
<comment type="pathway">
    <text evidence="4 12">Porphyrin-containing compound metabolism; protoheme biosynthesis.</text>
</comment>
<protein>
    <recommendedName>
        <fullName evidence="7 12">Coproporphyrinogen III oxidase</fullName>
        <ecNumber evidence="6 12">1.3.3.15</ecNumber>
    </recommendedName>
</protein>
<dbReference type="Gene3D" id="3.90.660.20">
    <property type="entry name" value="Protoporphyrinogen oxidase, mitochondrial, domain 2"/>
    <property type="match status" value="1"/>
</dbReference>
<evidence type="ECO:0000259" key="13">
    <source>
        <dbReference type="Pfam" id="PF01593"/>
    </source>
</evidence>
<dbReference type="Gene3D" id="3.50.50.60">
    <property type="entry name" value="FAD/NAD(P)-binding domain"/>
    <property type="match status" value="1"/>
</dbReference>
<dbReference type="AlphaFoldDB" id="A0A941IRR6"/>
<dbReference type="GO" id="GO:0006783">
    <property type="term" value="P:heme biosynthetic process"/>
    <property type="evidence" value="ECO:0007669"/>
    <property type="project" value="UniProtKB-UniRule"/>
</dbReference>
<dbReference type="NCBIfam" id="TIGR00562">
    <property type="entry name" value="proto_IX_ox"/>
    <property type="match status" value="1"/>
</dbReference>
<keyword evidence="8 12" id="KW-0285">Flavoprotein</keyword>
<dbReference type="SUPFAM" id="SSF51905">
    <property type="entry name" value="FAD/NAD(P)-binding domain"/>
    <property type="match status" value="1"/>
</dbReference>
<evidence type="ECO:0000256" key="9">
    <source>
        <dbReference type="ARBA" id="ARBA00022827"/>
    </source>
</evidence>
<dbReference type="EMBL" id="JAGSOG010000377">
    <property type="protein sequence ID" value="MBR7839100.1"/>
    <property type="molecule type" value="Genomic_DNA"/>
</dbReference>
<dbReference type="Proteomes" id="UP000675781">
    <property type="component" value="Unassembled WGS sequence"/>
</dbReference>